<name>A0A6I5L3F6_9FLAO</name>
<dbReference type="AlphaFoldDB" id="A0A6I5L3F6"/>
<keyword evidence="6" id="KW-0472">Membrane</keyword>
<proteinExistence type="inferred from homology"/>
<dbReference type="Gene3D" id="1.20.1600.10">
    <property type="entry name" value="Outer membrane efflux proteins (OEP)"/>
    <property type="match status" value="1"/>
</dbReference>
<comment type="similarity">
    <text evidence="2">Belongs to the outer membrane factor (OMF) (TC 1.B.17) family.</text>
</comment>
<evidence type="ECO:0000313" key="9">
    <source>
        <dbReference type="EMBL" id="NDV44211.1"/>
    </source>
</evidence>
<sequence>MKNRHNYTALLFLIFGLYLHAQDQVLSKEEAIDMVLENNLSIQVAKNTKLIGDNNANILNSGYLPTVTANAGGSIDKQNSEGVLANGDTRTAEGAETRRYNASVNVNYILFDGLGRHYNYKSFQERSQQTELQVRQTIENTILQLFSVYYEVARLTENTHTLEQAMEISKDRLKRAQYQFEFGQNTGLDVLNAEVDINTDSINLLNSRQLLRNTMRDLNLILNRDLTEVFVADTTVNFVPGLQMESMYNEAKMNNVRLQIVEKDINISDNNIKVARSGFLPTIGLTGTYGWNESNNNSPLAFTLQNTSTGVTGSINLSWNLFDGGSTITGIKNAKINYANQELAKKQIELEVERDIRNAWDSYSNALYVLEVQEKNLQTNQNNFNRTDERYKLGRVTSIEFRQAQLNLLNAELAKSQAKYNAKLAELFMLQVSGQLLNVEF</sequence>
<dbReference type="Pfam" id="PF02321">
    <property type="entry name" value="OEP"/>
    <property type="match status" value="2"/>
</dbReference>
<keyword evidence="5" id="KW-0812">Transmembrane</keyword>
<keyword evidence="10" id="KW-1185">Reference proteome</keyword>
<accession>A0A6I5L3F6</accession>
<evidence type="ECO:0000256" key="3">
    <source>
        <dbReference type="ARBA" id="ARBA00022448"/>
    </source>
</evidence>
<evidence type="ECO:0000256" key="6">
    <source>
        <dbReference type="ARBA" id="ARBA00023136"/>
    </source>
</evidence>
<feature type="coiled-coil region" evidence="8">
    <location>
        <begin position="399"/>
        <end position="426"/>
    </location>
</feature>
<dbReference type="PANTHER" id="PTHR30026">
    <property type="entry name" value="OUTER MEMBRANE PROTEIN TOLC"/>
    <property type="match status" value="1"/>
</dbReference>
<protein>
    <submittedName>
        <fullName evidence="9">TolC family protein</fullName>
    </submittedName>
</protein>
<gene>
    <name evidence="9" type="ORF">GTK07_12820</name>
</gene>
<evidence type="ECO:0000256" key="4">
    <source>
        <dbReference type="ARBA" id="ARBA00022452"/>
    </source>
</evidence>
<keyword evidence="4" id="KW-1134">Transmembrane beta strand</keyword>
<evidence type="ECO:0000256" key="8">
    <source>
        <dbReference type="SAM" id="Coils"/>
    </source>
</evidence>
<dbReference type="GO" id="GO:0009279">
    <property type="term" value="C:cell outer membrane"/>
    <property type="evidence" value="ECO:0007669"/>
    <property type="project" value="UniProtKB-SubCell"/>
</dbReference>
<dbReference type="EMBL" id="JAAAMI010000006">
    <property type="protein sequence ID" value="NDV44211.1"/>
    <property type="molecule type" value="Genomic_DNA"/>
</dbReference>
<dbReference type="PANTHER" id="PTHR30026:SF20">
    <property type="entry name" value="OUTER MEMBRANE PROTEIN TOLC"/>
    <property type="match status" value="1"/>
</dbReference>
<keyword evidence="8" id="KW-0175">Coiled coil</keyword>
<dbReference type="GO" id="GO:0015288">
    <property type="term" value="F:porin activity"/>
    <property type="evidence" value="ECO:0007669"/>
    <property type="project" value="TreeGrafter"/>
</dbReference>
<dbReference type="InterPro" id="IPR051906">
    <property type="entry name" value="TolC-like"/>
</dbReference>
<organism evidence="9 10">
    <name type="scientific">Flagellimonas sediminis</name>
    <dbReference type="NCBI Taxonomy" id="2696468"/>
    <lineage>
        <taxon>Bacteria</taxon>
        <taxon>Pseudomonadati</taxon>
        <taxon>Bacteroidota</taxon>
        <taxon>Flavobacteriia</taxon>
        <taxon>Flavobacteriales</taxon>
        <taxon>Flavobacteriaceae</taxon>
        <taxon>Flagellimonas</taxon>
    </lineage>
</organism>
<dbReference type="InterPro" id="IPR003423">
    <property type="entry name" value="OMP_efflux"/>
</dbReference>
<evidence type="ECO:0000313" key="10">
    <source>
        <dbReference type="Proteomes" id="UP000468707"/>
    </source>
</evidence>
<keyword evidence="3" id="KW-0813">Transport</keyword>
<evidence type="ECO:0000256" key="2">
    <source>
        <dbReference type="ARBA" id="ARBA00007613"/>
    </source>
</evidence>
<comment type="caution">
    <text evidence="9">The sequence shown here is derived from an EMBL/GenBank/DDBJ whole genome shotgun (WGS) entry which is preliminary data.</text>
</comment>
<dbReference type="GO" id="GO:1990281">
    <property type="term" value="C:efflux pump complex"/>
    <property type="evidence" value="ECO:0007669"/>
    <property type="project" value="TreeGrafter"/>
</dbReference>
<evidence type="ECO:0000256" key="1">
    <source>
        <dbReference type="ARBA" id="ARBA00004442"/>
    </source>
</evidence>
<evidence type="ECO:0000256" key="5">
    <source>
        <dbReference type="ARBA" id="ARBA00022692"/>
    </source>
</evidence>
<dbReference type="GO" id="GO:0015562">
    <property type="term" value="F:efflux transmembrane transporter activity"/>
    <property type="evidence" value="ECO:0007669"/>
    <property type="project" value="InterPro"/>
</dbReference>
<dbReference type="SUPFAM" id="SSF56954">
    <property type="entry name" value="Outer membrane efflux proteins (OEP)"/>
    <property type="match status" value="1"/>
</dbReference>
<comment type="subcellular location">
    <subcellularLocation>
        <location evidence="1">Cell outer membrane</location>
    </subcellularLocation>
</comment>
<evidence type="ECO:0000256" key="7">
    <source>
        <dbReference type="ARBA" id="ARBA00023237"/>
    </source>
</evidence>
<dbReference type="RefSeq" id="WP_163635651.1">
    <property type="nucleotide sequence ID" value="NZ_JAAAMI010000006.1"/>
</dbReference>
<keyword evidence="7" id="KW-0998">Cell outer membrane</keyword>
<reference evidence="9 10" key="1">
    <citation type="submission" date="2020-01" db="EMBL/GenBank/DDBJ databases">
        <title>Muricauda sediminis sp.nov. 40Bstr401.</title>
        <authorList>
            <person name="Xue Z."/>
            <person name="Zhu S."/>
            <person name="Ren N."/>
            <person name="Chen T."/>
            <person name="Chen X."/>
            <person name="Chen J."/>
            <person name="Yang J."/>
        </authorList>
    </citation>
    <scope>NUCLEOTIDE SEQUENCE [LARGE SCALE GENOMIC DNA]</scope>
    <source>
        <strain evidence="9 10">40Bstr401</strain>
    </source>
</reference>
<dbReference type="Proteomes" id="UP000468707">
    <property type="component" value="Unassembled WGS sequence"/>
</dbReference>